<reference evidence="1" key="2">
    <citation type="submission" date="2020-09" db="EMBL/GenBank/DDBJ databases">
        <authorList>
            <person name="Sun Q."/>
            <person name="Zhou Y."/>
        </authorList>
    </citation>
    <scope>NUCLEOTIDE SEQUENCE</scope>
    <source>
        <strain evidence="1">CGMCC 4.5737</strain>
    </source>
</reference>
<reference evidence="1" key="1">
    <citation type="journal article" date="2014" name="Int. J. Syst. Evol. Microbiol.">
        <title>Complete genome sequence of Corynebacterium casei LMG S-19264T (=DSM 44701T), isolated from a smear-ripened cheese.</title>
        <authorList>
            <consortium name="US DOE Joint Genome Institute (JGI-PGF)"/>
            <person name="Walter F."/>
            <person name="Albersmeier A."/>
            <person name="Kalinowski J."/>
            <person name="Ruckert C."/>
        </authorList>
    </citation>
    <scope>NUCLEOTIDE SEQUENCE</scope>
    <source>
        <strain evidence="1">CGMCC 4.5737</strain>
    </source>
</reference>
<comment type="caution">
    <text evidence="1">The sequence shown here is derived from an EMBL/GenBank/DDBJ whole genome shotgun (WGS) entry which is preliminary data.</text>
</comment>
<evidence type="ECO:0000313" key="1">
    <source>
        <dbReference type="EMBL" id="GGM83972.1"/>
    </source>
</evidence>
<protein>
    <submittedName>
        <fullName evidence="1">Uncharacterized protein</fullName>
    </submittedName>
</protein>
<keyword evidence="2" id="KW-1185">Reference proteome</keyword>
<name>A0A8J3FYQ3_9PSEU</name>
<dbReference type="RefSeq" id="WP_189062110.1">
    <property type="nucleotide sequence ID" value="NZ_BMMK01000066.1"/>
</dbReference>
<accession>A0A8J3FYQ3</accession>
<proteinExistence type="predicted"/>
<gene>
    <name evidence="1" type="ORF">GCM10012275_63230</name>
</gene>
<dbReference type="EMBL" id="BMMK01000066">
    <property type="protein sequence ID" value="GGM83972.1"/>
    <property type="molecule type" value="Genomic_DNA"/>
</dbReference>
<organism evidence="1 2">
    <name type="scientific">Longimycelium tulufanense</name>
    <dbReference type="NCBI Taxonomy" id="907463"/>
    <lineage>
        <taxon>Bacteria</taxon>
        <taxon>Bacillati</taxon>
        <taxon>Actinomycetota</taxon>
        <taxon>Actinomycetes</taxon>
        <taxon>Pseudonocardiales</taxon>
        <taxon>Pseudonocardiaceae</taxon>
        <taxon>Longimycelium</taxon>
    </lineage>
</organism>
<evidence type="ECO:0000313" key="2">
    <source>
        <dbReference type="Proteomes" id="UP000637578"/>
    </source>
</evidence>
<dbReference type="Proteomes" id="UP000637578">
    <property type="component" value="Unassembled WGS sequence"/>
</dbReference>
<sequence length="118" mass="13135">MEKGTAVPEWTSLDEQLRALRQAQAAEQPIPAGRLLGLPELPDGDVWVDAAGASAVTRCAPKTISGWLARRNPADNPFPKPVRLLYRNYWPLSVLTAWQARERELDGTPARRRGRPLL</sequence>
<dbReference type="AlphaFoldDB" id="A0A8J3FYQ3"/>